<proteinExistence type="predicted"/>
<dbReference type="PROSITE" id="PS51257">
    <property type="entry name" value="PROKAR_LIPOPROTEIN"/>
    <property type="match status" value="1"/>
</dbReference>
<accession>A0A511VAR7</accession>
<evidence type="ECO:0000256" key="2">
    <source>
        <dbReference type="SAM" id="SignalP"/>
    </source>
</evidence>
<protein>
    <recommendedName>
        <fullName evidence="5">Lipoprotein</fullName>
    </recommendedName>
</protein>
<dbReference type="EMBL" id="BJXX01000131">
    <property type="protein sequence ID" value="GEN35401.1"/>
    <property type="molecule type" value="Genomic_DNA"/>
</dbReference>
<dbReference type="InterPro" id="IPR025673">
    <property type="entry name" value="PCYCGC"/>
</dbReference>
<dbReference type="RefSeq" id="WP_170230297.1">
    <property type="nucleotide sequence ID" value="NZ_BJXX01000131.1"/>
</dbReference>
<evidence type="ECO:0008006" key="5">
    <source>
        <dbReference type="Google" id="ProtNLM"/>
    </source>
</evidence>
<dbReference type="Pfam" id="PF13798">
    <property type="entry name" value="PCYCGC"/>
    <property type="match status" value="1"/>
</dbReference>
<name>A0A511VAR7_9BACL</name>
<dbReference type="AlphaFoldDB" id="A0A511VAR7"/>
<feature type="region of interest" description="Disordered" evidence="1">
    <location>
        <begin position="135"/>
        <end position="154"/>
    </location>
</feature>
<evidence type="ECO:0000313" key="3">
    <source>
        <dbReference type="EMBL" id="GEN35401.1"/>
    </source>
</evidence>
<keyword evidence="4" id="KW-1185">Reference proteome</keyword>
<feature type="signal peptide" evidence="2">
    <location>
        <begin position="1"/>
        <end position="20"/>
    </location>
</feature>
<reference evidence="3 4" key="1">
    <citation type="submission" date="2019-07" db="EMBL/GenBank/DDBJ databases">
        <title>Whole genome shotgun sequence of Aneurinibacillus danicus NBRC 102444.</title>
        <authorList>
            <person name="Hosoyama A."/>
            <person name="Uohara A."/>
            <person name="Ohji S."/>
            <person name="Ichikawa N."/>
        </authorList>
    </citation>
    <scope>NUCLEOTIDE SEQUENCE [LARGE SCALE GENOMIC DNA]</scope>
    <source>
        <strain evidence="3 4">NBRC 102444</strain>
    </source>
</reference>
<keyword evidence="2" id="KW-0732">Signal</keyword>
<sequence length="154" mass="17099">MFKRLIFTLFLLLLSLFTAACSSTDAKQETLPNGDMLETTGGIHEIPQMLTNTDDGILHVYKLAFKYQEVMKQIPVYDGSQYSNLLQEFLYKINPDGSIVWNSHGSISGKAVAVATDVITMTEAGKPVPEIQQAIKKKHGGEYGADSPRRDYKP</sequence>
<evidence type="ECO:0000313" key="4">
    <source>
        <dbReference type="Proteomes" id="UP000321157"/>
    </source>
</evidence>
<evidence type="ECO:0000256" key="1">
    <source>
        <dbReference type="SAM" id="MobiDB-lite"/>
    </source>
</evidence>
<gene>
    <name evidence="3" type="ORF">ADA01nite_28610</name>
</gene>
<dbReference type="Proteomes" id="UP000321157">
    <property type="component" value="Unassembled WGS sequence"/>
</dbReference>
<feature type="chain" id="PRO_5039148087" description="Lipoprotein" evidence="2">
    <location>
        <begin position="21"/>
        <end position="154"/>
    </location>
</feature>
<comment type="caution">
    <text evidence="3">The sequence shown here is derived from an EMBL/GenBank/DDBJ whole genome shotgun (WGS) entry which is preliminary data.</text>
</comment>
<organism evidence="3 4">
    <name type="scientific">Aneurinibacillus danicus</name>
    <dbReference type="NCBI Taxonomy" id="267746"/>
    <lineage>
        <taxon>Bacteria</taxon>
        <taxon>Bacillati</taxon>
        <taxon>Bacillota</taxon>
        <taxon>Bacilli</taxon>
        <taxon>Bacillales</taxon>
        <taxon>Paenibacillaceae</taxon>
        <taxon>Aneurinibacillus group</taxon>
        <taxon>Aneurinibacillus</taxon>
    </lineage>
</organism>